<dbReference type="GO" id="GO:0004057">
    <property type="term" value="F:arginyl-tRNA--protein transferase activity"/>
    <property type="evidence" value="ECO:0007669"/>
    <property type="project" value="UniProtKB-EC"/>
</dbReference>
<dbReference type="Pfam" id="PF04376">
    <property type="entry name" value="ATE_N"/>
    <property type="match status" value="1"/>
</dbReference>
<comment type="function">
    <text evidence="5">Involved in the post-translational conjugation of arginine to the N-terminal aspartate or glutamate of a protein. This arginylation is required for degradation of the protein via the ubiquitin pathway.</text>
</comment>
<dbReference type="PANTHER" id="PTHR21367:SF1">
    <property type="entry name" value="ARGINYL-TRNA--PROTEIN TRANSFERASE 1"/>
    <property type="match status" value="1"/>
</dbReference>
<dbReference type="AlphaFoldDB" id="A0A1V9ZRZ6"/>
<dbReference type="EMBL" id="JNBS01001688">
    <property type="protein sequence ID" value="OQS00749.1"/>
    <property type="molecule type" value="Genomic_DNA"/>
</dbReference>
<dbReference type="InterPro" id="IPR017137">
    <property type="entry name" value="Arg-tRNA-P_Trfase_1_euk"/>
</dbReference>
<keyword evidence="3 5" id="KW-0833">Ubl conjugation pathway</keyword>
<dbReference type="EC" id="2.3.2.8" evidence="5"/>
<evidence type="ECO:0000256" key="2">
    <source>
        <dbReference type="ARBA" id="ARBA00022679"/>
    </source>
</evidence>
<feature type="region of interest" description="Disordered" evidence="6">
    <location>
        <begin position="231"/>
        <end position="254"/>
    </location>
</feature>
<dbReference type="Pfam" id="PF04377">
    <property type="entry name" value="ATE_C"/>
    <property type="match status" value="1"/>
</dbReference>
<keyword evidence="4 5" id="KW-0012">Acyltransferase</keyword>
<feature type="compositionally biased region" description="Basic and acidic residues" evidence="6">
    <location>
        <begin position="239"/>
        <end position="254"/>
    </location>
</feature>
<keyword evidence="2 5" id="KW-0808">Transferase</keyword>
<comment type="similarity">
    <text evidence="1 5">Belongs to the R-transferase family.</text>
</comment>
<dbReference type="InterPro" id="IPR007472">
    <property type="entry name" value="N-end_Aminoacyl_Trfase_C"/>
</dbReference>
<evidence type="ECO:0000256" key="5">
    <source>
        <dbReference type="PIRNR" id="PIRNR037207"/>
    </source>
</evidence>
<feature type="domain" description="N-end rule aminoacyl transferase C-terminal" evidence="8">
    <location>
        <begin position="268"/>
        <end position="392"/>
    </location>
</feature>
<accession>A0A1V9ZRZ6</accession>
<dbReference type="Proteomes" id="UP000243217">
    <property type="component" value="Unassembled WGS sequence"/>
</dbReference>
<comment type="catalytic activity">
    <reaction evidence="5">
        <text>an N-terminal L-alpha-aminoacyl-[protein] + L-arginyl-tRNA(Arg) = an N-terminal L-arginyl-L-aminoacyl-[protein] + tRNA(Arg) + H(+)</text>
        <dbReference type="Rhea" id="RHEA:10208"/>
        <dbReference type="Rhea" id="RHEA-COMP:9658"/>
        <dbReference type="Rhea" id="RHEA-COMP:9673"/>
        <dbReference type="Rhea" id="RHEA-COMP:10636"/>
        <dbReference type="Rhea" id="RHEA-COMP:10638"/>
        <dbReference type="ChEBI" id="CHEBI:15378"/>
        <dbReference type="ChEBI" id="CHEBI:78442"/>
        <dbReference type="ChEBI" id="CHEBI:78513"/>
        <dbReference type="ChEBI" id="CHEBI:78597"/>
        <dbReference type="ChEBI" id="CHEBI:83562"/>
        <dbReference type="EC" id="2.3.2.8"/>
    </reaction>
</comment>
<evidence type="ECO:0000259" key="7">
    <source>
        <dbReference type="Pfam" id="PF04376"/>
    </source>
</evidence>
<feature type="domain" description="N-end aminoacyl transferase N-terminal" evidence="7">
    <location>
        <begin position="14"/>
        <end position="84"/>
    </location>
</feature>
<dbReference type="InterPro" id="IPR030700">
    <property type="entry name" value="N-end_Aminoacyl_Trfase"/>
</dbReference>
<dbReference type="InterPro" id="IPR016181">
    <property type="entry name" value="Acyl_CoA_acyltransferase"/>
</dbReference>
<dbReference type="InterPro" id="IPR007471">
    <property type="entry name" value="N-end_Aminoacyl_Trfase_N"/>
</dbReference>
<sequence>MTSIVRLYGNQPTKCGYCSEKKESHQYVLEAVSLSIEDYQLLLDRGWRRSGMHLYQPNRQNICCVPYTIRLNTALFVPTKADKRVLRKLETYLVQGDKKRKRSQDQNQDERPLKKVALVDSRCEEIKELLKNTIWTYITPFVDDLNKAKEALDGKICVLREKSAKVKLERGNYTSPFAHVVCAYLKKQGKSQNVDVDTVAKDLCRLITLPENLTITATKGFLNVYDMTSVSESTPSLPEKAEEKTQDAEKQQKREWHLETIRPTNTPEIYEIYKAYQEHVHNDTAVTPASFESFLVATPLPTKPASTQGSFFQLYRLDNELIAVGVIDIIGKNWSSVYFFYKPEYSHLQLGTYSALREIARCNGGYYYMGYYIANCIKMQYKARFTPSELLCPMTLQFVPLTKQIQALVDADASKVVQLNAEEVAQEKGDVDDIILHYPQGAIRVKDAKSSLHPAILTHLEDFIKVAGPELIQRLRVQMF</sequence>
<dbReference type="OrthoDB" id="74183at2759"/>
<dbReference type="SUPFAM" id="SSF55729">
    <property type="entry name" value="Acyl-CoA N-acyltransferases (Nat)"/>
    <property type="match status" value="1"/>
</dbReference>
<comment type="caution">
    <text evidence="9">The sequence shown here is derived from an EMBL/GenBank/DDBJ whole genome shotgun (WGS) entry which is preliminary data.</text>
</comment>
<dbReference type="STRING" id="74557.A0A1V9ZRZ6"/>
<protein>
    <recommendedName>
        <fullName evidence="5">Arginyl-tRNA--protein transferase 1</fullName>
        <shortName evidence="5">Arginyltransferase 1</shortName>
        <shortName evidence="5">R-transferase 1</shortName>
        <ecNumber evidence="5">2.3.2.8</ecNumber>
    </recommendedName>
    <alternativeName>
        <fullName evidence="5">Arginine-tRNA--protein transferase 1</fullName>
    </alternativeName>
</protein>
<organism evidence="9 10">
    <name type="scientific">Thraustotheca clavata</name>
    <dbReference type="NCBI Taxonomy" id="74557"/>
    <lineage>
        <taxon>Eukaryota</taxon>
        <taxon>Sar</taxon>
        <taxon>Stramenopiles</taxon>
        <taxon>Oomycota</taxon>
        <taxon>Saprolegniomycetes</taxon>
        <taxon>Saprolegniales</taxon>
        <taxon>Achlyaceae</taxon>
        <taxon>Thraustotheca</taxon>
    </lineage>
</organism>
<evidence type="ECO:0000256" key="6">
    <source>
        <dbReference type="SAM" id="MobiDB-lite"/>
    </source>
</evidence>
<evidence type="ECO:0000313" key="10">
    <source>
        <dbReference type="Proteomes" id="UP000243217"/>
    </source>
</evidence>
<evidence type="ECO:0000313" key="9">
    <source>
        <dbReference type="EMBL" id="OQS00749.1"/>
    </source>
</evidence>
<dbReference type="PIRSF" id="PIRSF037207">
    <property type="entry name" value="ATE1_euk"/>
    <property type="match status" value="1"/>
</dbReference>
<name>A0A1V9ZRZ6_9STRA</name>
<reference evidence="9 10" key="1">
    <citation type="journal article" date="2014" name="Genome Biol. Evol.">
        <title>The secreted proteins of Achlya hypogyna and Thraustotheca clavata identify the ancestral oomycete secretome and reveal gene acquisitions by horizontal gene transfer.</title>
        <authorList>
            <person name="Misner I."/>
            <person name="Blouin N."/>
            <person name="Leonard G."/>
            <person name="Richards T.A."/>
            <person name="Lane C.E."/>
        </authorList>
    </citation>
    <scope>NUCLEOTIDE SEQUENCE [LARGE SCALE GENOMIC DNA]</scope>
    <source>
        <strain evidence="9 10">ATCC 34112</strain>
    </source>
</reference>
<evidence type="ECO:0000256" key="1">
    <source>
        <dbReference type="ARBA" id="ARBA00009991"/>
    </source>
</evidence>
<proteinExistence type="inferred from homology"/>
<gene>
    <name evidence="9" type="ORF">THRCLA_05874</name>
</gene>
<evidence type="ECO:0000259" key="8">
    <source>
        <dbReference type="Pfam" id="PF04377"/>
    </source>
</evidence>
<evidence type="ECO:0000256" key="4">
    <source>
        <dbReference type="ARBA" id="ARBA00023315"/>
    </source>
</evidence>
<evidence type="ECO:0000256" key="3">
    <source>
        <dbReference type="ARBA" id="ARBA00022786"/>
    </source>
</evidence>
<dbReference type="GO" id="GO:0005737">
    <property type="term" value="C:cytoplasm"/>
    <property type="evidence" value="ECO:0007669"/>
    <property type="project" value="TreeGrafter"/>
</dbReference>
<dbReference type="PANTHER" id="PTHR21367">
    <property type="entry name" value="ARGININE-TRNA-PROTEIN TRANSFERASE 1"/>
    <property type="match status" value="1"/>
</dbReference>
<keyword evidence="10" id="KW-1185">Reference proteome</keyword>